<keyword evidence="3" id="KW-1185">Reference proteome</keyword>
<gene>
    <name evidence="2" type="ORF">CEP54_002979</name>
</gene>
<comment type="caution">
    <text evidence="2">The sequence shown here is derived from an EMBL/GenBank/DDBJ whole genome shotgun (WGS) entry which is preliminary data.</text>
</comment>
<evidence type="ECO:0000313" key="3">
    <source>
        <dbReference type="Proteomes" id="UP000288168"/>
    </source>
</evidence>
<protein>
    <submittedName>
        <fullName evidence="2">Uncharacterized protein</fullName>
    </submittedName>
</protein>
<dbReference type="STRING" id="1325734.A0A428QRR1"/>
<sequence length="121" mass="14451">MADKRKSDDSLEKELEYEDITIQTGESSKLRREKNKERKAKEEEDKQRTQTYRRIESTRDQRERDLEPLPFRGDDPALPPVAWTQMWKDEYSNFVGGYTPDLLSEWGFVMWDEARFRDLGG</sequence>
<accession>A0A428QRR1</accession>
<feature type="compositionally biased region" description="Basic and acidic residues" evidence="1">
    <location>
        <begin position="28"/>
        <end position="75"/>
    </location>
</feature>
<organism evidence="2 3">
    <name type="scientific">Fusarium duplospermum</name>
    <dbReference type="NCBI Taxonomy" id="1325734"/>
    <lineage>
        <taxon>Eukaryota</taxon>
        <taxon>Fungi</taxon>
        <taxon>Dikarya</taxon>
        <taxon>Ascomycota</taxon>
        <taxon>Pezizomycotina</taxon>
        <taxon>Sordariomycetes</taxon>
        <taxon>Hypocreomycetidae</taxon>
        <taxon>Hypocreales</taxon>
        <taxon>Nectriaceae</taxon>
        <taxon>Fusarium</taxon>
        <taxon>Fusarium solani species complex</taxon>
    </lineage>
</organism>
<evidence type="ECO:0000313" key="2">
    <source>
        <dbReference type="EMBL" id="RSL67974.1"/>
    </source>
</evidence>
<dbReference type="OrthoDB" id="5304511at2759"/>
<feature type="region of interest" description="Disordered" evidence="1">
    <location>
        <begin position="26"/>
        <end position="78"/>
    </location>
</feature>
<proteinExistence type="predicted"/>
<dbReference type="AlphaFoldDB" id="A0A428QRR1"/>
<dbReference type="EMBL" id="NKCI01000018">
    <property type="protein sequence ID" value="RSL67974.1"/>
    <property type="molecule type" value="Genomic_DNA"/>
</dbReference>
<name>A0A428QRR1_9HYPO</name>
<evidence type="ECO:0000256" key="1">
    <source>
        <dbReference type="SAM" id="MobiDB-lite"/>
    </source>
</evidence>
<reference evidence="2 3" key="1">
    <citation type="submission" date="2017-06" db="EMBL/GenBank/DDBJ databases">
        <title>Comparative genomic analysis of Ambrosia Fusariam Clade fungi.</title>
        <authorList>
            <person name="Stajich J.E."/>
            <person name="Carrillo J."/>
            <person name="Kijimoto T."/>
            <person name="Eskalen A."/>
            <person name="O'Donnell K."/>
            <person name="Kasson M."/>
        </authorList>
    </citation>
    <scope>NUCLEOTIDE SEQUENCE [LARGE SCALE GENOMIC DNA]</scope>
    <source>
        <strain evidence="2 3">NRRL62584</strain>
    </source>
</reference>
<dbReference type="Proteomes" id="UP000288168">
    <property type="component" value="Unassembled WGS sequence"/>
</dbReference>